<dbReference type="AlphaFoldDB" id="A0AAE0F7D2"/>
<evidence type="ECO:0000313" key="3">
    <source>
        <dbReference type="Proteomes" id="UP001190700"/>
    </source>
</evidence>
<proteinExistence type="predicted"/>
<accession>A0AAE0F7D2</accession>
<dbReference type="EMBL" id="LGRX02023497">
    <property type="protein sequence ID" value="KAK3254513.1"/>
    <property type="molecule type" value="Genomic_DNA"/>
</dbReference>
<sequence length="197" mass="20646">PGSATPDALDDPAEESAALGDPPRSEVSGRGLCGHCLLYALPLRANARIVEALSLMLRASILDLRSSQWRCVICSGKTLKAVAVDGVFDAMRCSKIAAAAWFRAAGTAWLAQVHAVVGQHAEVEEDKLSGVGARCGGEVEGDVIMRLAVVPAAALQAAQARLQIVDAKGMAKEITRDGGMAPLLVEATECLAWRMVE</sequence>
<name>A0AAE0F7D2_9CHLO</name>
<evidence type="ECO:0000256" key="1">
    <source>
        <dbReference type="SAM" id="MobiDB-lite"/>
    </source>
</evidence>
<organism evidence="2 3">
    <name type="scientific">Cymbomonas tetramitiformis</name>
    <dbReference type="NCBI Taxonomy" id="36881"/>
    <lineage>
        <taxon>Eukaryota</taxon>
        <taxon>Viridiplantae</taxon>
        <taxon>Chlorophyta</taxon>
        <taxon>Pyramimonadophyceae</taxon>
        <taxon>Pyramimonadales</taxon>
        <taxon>Pyramimonadaceae</taxon>
        <taxon>Cymbomonas</taxon>
    </lineage>
</organism>
<feature type="non-terminal residue" evidence="2">
    <location>
        <position position="1"/>
    </location>
</feature>
<evidence type="ECO:0000313" key="2">
    <source>
        <dbReference type="EMBL" id="KAK3254513.1"/>
    </source>
</evidence>
<gene>
    <name evidence="2" type="ORF">CYMTET_36273</name>
</gene>
<protein>
    <submittedName>
        <fullName evidence="2">Uncharacterized protein</fullName>
    </submittedName>
</protein>
<comment type="caution">
    <text evidence="2">The sequence shown here is derived from an EMBL/GenBank/DDBJ whole genome shotgun (WGS) entry which is preliminary data.</text>
</comment>
<reference evidence="2 3" key="1">
    <citation type="journal article" date="2015" name="Genome Biol. Evol.">
        <title>Comparative Genomics of a Bacterivorous Green Alga Reveals Evolutionary Causalities and Consequences of Phago-Mixotrophic Mode of Nutrition.</title>
        <authorList>
            <person name="Burns J.A."/>
            <person name="Paasch A."/>
            <person name="Narechania A."/>
            <person name="Kim E."/>
        </authorList>
    </citation>
    <scope>NUCLEOTIDE SEQUENCE [LARGE SCALE GENOMIC DNA]</scope>
    <source>
        <strain evidence="2 3">PLY_AMNH</strain>
    </source>
</reference>
<keyword evidence="3" id="KW-1185">Reference proteome</keyword>
<dbReference type="Proteomes" id="UP001190700">
    <property type="component" value="Unassembled WGS sequence"/>
</dbReference>
<feature type="region of interest" description="Disordered" evidence="1">
    <location>
        <begin position="1"/>
        <end position="26"/>
    </location>
</feature>